<dbReference type="InterPro" id="IPR046346">
    <property type="entry name" value="Aminoacid_DH-like_N_sf"/>
</dbReference>
<evidence type="ECO:0000256" key="2">
    <source>
        <dbReference type="SAM" id="MobiDB-lite"/>
    </source>
</evidence>
<dbReference type="AlphaFoldDB" id="A0AAW1SL39"/>
<dbReference type="PRINTS" id="PR00072">
    <property type="entry name" value="MALOXRDTASE"/>
</dbReference>
<organism evidence="5 6">
    <name type="scientific">Apatococcus fuscideae</name>
    <dbReference type="NCBI Taxonomy" id="2026836"/>
    <lineage>
        <taxon>Eukaryota</taxon>
        <taxon>Viridiplantae</taxon>
        <taxon>Chlorophyta</taxon>
        <taxon>core chlorophytes</taxon>
        <taxon>Trebouxiophyceae</taxon>
        <taxon>Chlorellales</taxon>
        <taxon>Chlorellaceae</taxon>
        <taxon>Apatococcus</taxon>
    </lineage>
</organism>
<comment type="similarity">
    <text evidence="1">Belongs to the malic enzymes family.</text>
</comment>
<dbReference type="InterPro" id="IPR037062">
    <property type="entry name" value="Malic_N_dom_sf"/>
</dbReference>
<evidence type="ECO:0000256" key="1">
    <source>
        <dbReference type="ARBA" id="ARBA00008785"/>
    </source>
</evidence>
<evidence type="ECO:0000259" key="4">
    <source>
        <dbReference type="SMART" id="SM01274"/>
    </source>
</evidence>
<dbReference type="InterPro" id="IPR036291">
    <property type="entry name" value="NAD(P)-bd_dom_sf"/>
</dbReference>
<dbReference type="Gene3D" id="3.40.50.10380">
    <property type="entry name" value="Malic enzyme, N-terminal domain"/>
    <property type="match status" value="1"/>
</dbReference>
<dbReference type="InterPro" id="IPR012302">
    <property type="entry name" value="Malic_NAD-bd"/>
</dbReference>
<dbReference type="NCBIfam" id="NF010052">
    <property type="entry name" value="PRK13529.1"/>
    <property type="match status" value="1"/>
</dbReference>
<evidence type="ECO:0000259" key="3">
    <source>
        <dbReference type="SMART" id="SM00919"/>
    </source>
</evidence>
<protein>
    <recommendedName>
        <fullName evidence="7">Malic enzyme</fullName>
    </recommendedName>
</protein>
<comment type="caution">
    <text evidence="5">The sequence shown here is derived from an EMBL/GenBank/DDBJ whole genome shotgun (WGS) entry which is preliminary data.</text>
</comment>
<evidence type="ECO:0008006" key="7">
    <source>
        <dbReference type="Google" id="ProtNLM"/>
    </source>
</evidence>
<feature type="domain" description="Malic enzyme N-terminal" evidence="4">
    <location>
        <begin position="820"/>
        <end position="1000"/>
    </location>
</feature>
<dbReference type="EMBL" id="JALJOV010001413">
    <property type="protein sequence ID" value="KAK9848237.1"/>
    <property type="molecule type" value="Genomic_DNA"/>
</dbReference>
<name>A0AAW1SL39_9CHLO</name>
<accession>A0AAW1SL39</accession>
<gene>
    <name evidence="5" type="ORF">WJX84_007118</name>
</gene>
<dbReference type="GO" id="GO:0051287">
    <property type="term" value="F:NAD binding"/>
    <property type="evidence" value="ECO:0007669"/>
    <property type="project" value="InterPro"/>
</dbReference>
<dbReference type="SUPFAM" id="SSF53223">
    <property type="entry name" value="Aminoacid dehydrogenase-like, N-terminal domain"/>
    <property type="match status" value="1"/>
</dbReference>
<feature type="compositionally biased region" description="Low complexity" evidence="2">
    <location>
        <begin position="389"/>
        <end position="412"/>
    </location>
</feature>
<dbReference type="Pfam" id="PF00390">
    <property type="entry name" value="malic"/>
    <property type="match status" value="1"/>
</dbReference>
<dbReference type="PANTHER" id="PTHR23406:SF79">
    <property type="entry name" value="MALATE DEHYDROGENASE (OXALOACETATE-DECARBOXYLATING)"/>
    <property type="match status" value="1"/>
</dbReference>
<dbReference type="Pfam" id="PF03949">
    <property type="entry name" value="Malic_M"/>
    <property type="match status" value="1"/>
</dbReference>
<dbReference type="GO" id="GO:0004473">
    <property type="term" value="F:malate dehydrogenase (decarboxylating) (NADP+) activity"/>
    <property type="evidence" value="ECO:0007669"/>
    <property type="project" value="TreeGrafter"/>
</dbReference>
<evidence type="ECO:0000313" key="5">
    <source>
        <dbReference type="EMBL" id="KAK9848237.1"/>
    </source>
</evidence>
<dbReference type="SMART" id="SM00919">
    <property type="entry name" value="Malic_M"/>
    <property type="match status" value="1"/>
</dbReference>
<evidence type="ECO:0000313" key="6">
    <source>
        <dbReference type="Proteomes" id="UP001485043"/>
    </source>
</evidence>
<dbReference type="GO" id="GO:0006108">
    <property type="term" value="P:malate metabolic process"/>
    <property type="evidence" value="ECO:0007669"/>
    <property type="project" value="TreeGrafter"/>
</dbReference>
<dbReference type="InterPro" id="IPR001891">
    <property type="entry name" value="Malic_OxRdtase"/>
</dbReference>
<feature type="region of interest" description="Disordered" evidence="2">
    <location>
        <begin position="377"/>
        <end position="412"/>
    </location>
</feature>
<proteinExistence type="inferred from homology"/>
<dbReference type="InterPro" id="IPR012301">
    <property type="entry name" value="Malic_N_dom"/>
</dbReference>
<sequence length="1213" mass="131301">MGAQRRWGGVREPRHPNAVLPSEQDLDDWCNAKGLQKAEALEWIKTNVFPDRDSDRGEYKWTLTFKPKGHPRQISKPLHALYLAINLAYLQEHGLTVTPADLTLDILSMRDISSVDGLFEAPVPDTIRVAAHAACIDHFVKMILQKQPSVDSFLSAIPGLSRVPMPSTSQPESLPPPLVLAEPSGTETNNADQLQVALAAHHAAGLDHAQPGPQGDQGAARPFRRKAARAPLVDTSAAPYILHHKRLRALAVEGYQMKDSLLLPEGKARWVIVSRAITESVGLSYDDCTSGRFCKGPTFPNYDQRMQSVIKDLASMSINTHKQYWPKLSMIVVFLVESAAREPATTPEITPARFLAFLQHEDRRREDLMGKFVCKPEITSPGPAEGQESGTPAAAMATSSAAAEQAGAEGSTPAPAVLGMQTIKQFMSAASLLQSMQQRMLRADFTPASIAHDASVSKEVKARMDVDRALHEVEEAPGSAADHLQRMLQQHEAQEQQGHAVFTNSVLQATGLQQGGTASSLLEAARLLEQPHNAAGPSQAGDQGLLHLLLRKVFELDARVDDLQRQALESFSDMAADMLEGTGQAPAIGAESAGPEGSTAGSGAMPSGQPWMKWEGTFATLNAYPAINVLVDEWLYGIQLPHGRTPPLRDLEHAALLQPTTSYRWGSAMAKAVQLRKAIIYDVLRRASILCPNAPLTDVTQPGSGSFSPAALDQACAELEDLRRQLGDTEEDKPMSMNQLSVNLLRTAQPTQFEQQFLALRDPQTNMGVATPLQTRQARHMTGLLPPAQGDLVIEIDRAKAALEMRCSDLEKYQALMALRESNEAAFYGLLAQDLPGYLPLVYTPTVGQACQSWSKLLPRPTGLYISANDQGRISSLLANWPEHGVRIAVITDGERILGIGDLGANGMGISVGKSVVYAAAGVQPHQILPITVDVGCNASEIREDPLYIGLRQKRLRGSAYDALLDELVASLQQRYGPSLLVHWEDLSAANSFRTLARLQKQGVATFNDDIQSTGAATLAAVLGATRLPGVPALPQQRFLLYGAGQANIGAAQLLQHRLQQQGMSPQDAKSHLWLFDSQGVVFEGRKIGRMTPDKARFARPRSEAGLLESLGKDLRKAVEQLRPTALIGAAAIRGAFSQDVLSQLSQVCRATRFVHASHLRMMVDDHHHDNRAAGTPLVHVASAVASAPCGTRLARSCQAPSTDLHGNVMSTS</sequence>
<dbReference type="Gene3D" id="3.40.50.720">
    <property type="entry name" value="NAD(P)-binding Rossmann-like Domain"/>
    <property type="match status" value="1"/>
</dbReference>
<dbReference type="SMART" id="SM01274">
    <property type="entry name" value="malic"/>
    <property type="match status" value="1"/>
</dbReference>
<dbReference type="SUPFAM" id="SSF51735">
    <property type="entry name" value="NAD(P)-binding Rossmann-fold domains"/>
    <property type="match status" value="1"/>
</dbReference>
<keyword evidence="6" id="KW-1185">Reference proteome</keyword>
<dbReference type="Proteomes" id="UP001485043">
    <property type="component" value="Unassembled WGS sequence"/>
</dbReference>
<reference evidence="5 6" key="1">
    <citation type="journal article" date="2024" name="Nat. Commun.">
        <title>Phylogenomics reveals the evolutionary origins of lichenization in chlorophyte algae.</title>
        <authorList>
            <person name="Puginier C."/>
            <person name="Libourel C."/>
            <person name="Otte J."/>
            <person name="Skaloud P."/>
            <person name="Haon M."/>
            <person name="Grisel S."/>
            <person name="Petersen M."/>
            <person name="Berrin J.G."/>
            <person name="Delaux P.M."/>
            <person name="Dal Grande F."/>
            <person name="Keller J."/>
        </authorList>
    </citation>
    <scope>NUCLEOTIDE SEQUENCE [LARGE SCALE GENOMIC DNA]</scope>
    <source>
        <strain evidence="5 6">SAG 2523</strain>
    </source>
</reference>
<dbReference type="PANTHER" id="PTHR23406">
    <property type="entry name" value="MALIC ENZYME-RELATED"/>
    <property type="match status" value="1"/>
</dbReference>
<feature type="domain" description="Malic enzyme NAD-binding" evidence="3">
    <location>
        <begin position="1011"/>
        <end position="1190"/>
    </location>
</feature>